<feature type="transmembrane region" description="Helical" evidence="14">
    <location>
        <begin position="615"/>
        <end position="634"/>
    </location>
</feature>
<comment type="similarity">
    <text evidence="3 14">Belongs to the glycosyltransferase 39 family.</text>
</comment>
<evidence type="ECO:0000256" key="13">
    <source>
        <dbReference type="ARBA" id="ARBA00045102"/>
    </source>
</evidence>
<comment type="caution">
    <text evidence="16">The sequence shown here is derived from an EMBL/GenBank/DDBJ whole genome shotgun (WGS) entry which is preliminary data.</text>
</comment>
<dbReference type="InterPro" id="IPR027005">
    <property type="entry name" value="PMT-like"/>
</dbReference>
<dbReference type="GO" id="GO:0004169">
    <property type="term" value="F:dolichyl-phosphate-mannose-protein mannosyltransferase activity"/>
    <property type="evidence" value="ECO:0007669"/>
    <property type="project" value="UniProtKB-UniRule"/>
</dbReference>
<evidence type="ECO:0000259" key="15">
    <source>
        <dbReference type="PROSITE" id="PS50919"/>
    </source>
</evidence>
<reference evidence="16 17" key="1">
    <citation type="submission" date="2016-07" db="EMBL/GenBank/DDBJ databases">
        <title>Pervasive Adenine N6-methylation of Active Genes in Fungi.</title>
        <authorList>
            <consortium name="DOE Joint Genome Institute"/>
            <person name="Mondo S.J."/>
            <person name="Dannebaum R.O."/>
            <person name="Kuo R.C."/>
            <person name="Labutti K."/>
            <person name="Haridas S."/>
            <person name="Kuo A."/>
            <person name="Salamov A."/>
            <person name="Ahrendt S.R."/>
            <person name="Lipzen A."/>
            <person name="Sullivan W."/>
            <person name="Andreopoulos W.B."/>
            <person name="Clum A."/>
            <person name="Lindquist E."/>
            <person name="Daum C."/>
            <person name="Ramamoorthy G.K."/>
            <person name="Gryganskyi A."/>
            <person name="Culley D."/>
            <person name="Magnuson J.K."/>
            <person name="James T.Y."/>
            <person name="O'Malley M.A."/>
            <person name="Stajich J.E."/>
            <person name="Spatafora J.W."/>
            <person name="Visel A."/>
            <person name="Grigoriev I.V."/>
        </authorList>
    </citation>
    <scope>NUCLEOTIDE SEQUENCE [LARGE SCALE GENOMIC DNA]</scope>
    <source>
        <strain evidence="16 17">JEL800</strain>
    </source>
</reference>
<dbReference type="OrthoDB" id="292747at2759"/>
<evidence type="ECO:0000256" key="4">
    <source>
        <dbReference type="ARBA" id="ARBA00012839"/>
    </source>
</evidence>
<dbReference type="Pfam" id="PF02815">
    <property type="entry name" value="MIR"/>
    <property type="match status" value="1"/>
</dbReference>
<dbReference type="Pfam" id="PF16192">
    <property type="entry name" value="PMT_4TMC"/>
    <property type="match status" value="1"/>
</dbReference>
<sequence>MYRIQDPAKVVFDEVHFGKFASYYLRGEYYFDVHPPLGKLLLGGVAALAGYDGHYLFDEINDDYVTHNVPWVSMRLFPALCGALIPPFCFLTLKEIGVSWVAAIFGAFMLIFDNALITQSRLILLDSMLLLFGVTSIYAWVRFYKERANPFSVSWWLWMSMTGISLALTLGIKMVGLFTIAVVGIAVLFDLWKLLDIDRGLSMEQFYKHFAARALCLIVLPVSLYLSFFYVHFALLPYSGPGDAFMSPKFQATLVGSELIAKSVAVPYSSLVTLKSKNQGVLLHSHEARYPLRYENGHVSSEGQQVTGYLHPDGNNVWEIIPVDPSQYPAALPYAPDATEKERGLRYLRNHDLIQLKHAATNSYLLTHDVASPLTNTNMEITTVKQDVADTRYVETLWKVVTTDGVPGDRIKSMRSHLKLVNVKHNVAINPNEKLPEWGFGQIEINGEKNVEAKNIIWYFEDVNHDTIVNGTDIYEPQVPNVKKAASMPFLQKFFELQNLMFVHNAALTTSHPYSSTPGTWPFVVRGVSFWETKEGLRQIYLLGNPFIWWFSIGCVAMFMGIWIVDRIVLRRQIDLFGPNVRRWFDNAIGFLFLAWLLHWIPFFLMGRMLFLHHYLPSFIFSTMLAAALMDFMFRIVNEKDPIRLVGGNKAVAATVPYFVYFKSSPYGNLLFVTVLVGLTGAFLWAFGYFSPLSYGYGLPDVEAIRARKWFKSWDLQHA</sequence>
<keyword evidence="11 14" id="KW-0472">Membrane</keyword>
<dbReference type="SMART" id="SM00472">
    <property type="entry name" value="MIR"/>
    <property type="match status" value="3"/>
</dbReference>
<comment type="subcellular location">
    <subcellularLocation>
        <location evidence="1 14">Endoplasmic reticulum membrane</location>
        <topology evidence="1 14">Multi-pass membrane protein</topology>
    </subcellularLocation>
</comment>
<dbReference type="GO" id="GO:0042802">
    <property type="term" value="F:identical protein binding"/>
    <property type="evidence" value="ECO:0007669"/>
    <property type="project" value="EnsemblFungi"/>
</dbReference>
<dbReference type="InterPro" id="IPR016093">
    <property type="entry name" value="MIR_motif"/>
</dbReference>
<evidence type="ECO:0000256" key="11">
    <source>
        <dbReference type="ARBA" id="ARBA00023136"/>
    </source>
</evidence>
<feature type="transmembrane region" description="Helical" evidence="14">
    <location>
        <begin position="99"/>
        <end position="116"/>
    </location>
</feature>
<feature type="domain" description="MIR" evidence="15">
    <location>
        <begin position="345"/>
        <end position="403"/>
    </location>
</feature>
<dbReference type="UniPathway" id="UPA00378"/>
<keyword evidence="10 14" id="KW-1133">Transmembrane helix</keyword>
<dbReference type="PANTHER" id="PTHR10050:SF51">
    <property type="entry name" value="PROTEIN O-MANNOSYL-TRANSFERASE 1"/>
    <property type="match status" value="1"/>
</dbReference>
<dbReference type="GO" id="GO:1900101">
    <property type="term" value="P:regulation of endoplasmic reticulum unfolded protein response"/>
    <property type="evidence" value="ECO:0007669"/>
    <property type="project" value="EnsemblFungi"/>
</dbReference>
<evidence type="ECO:0000256" key="12">
    <source>
        <dbReference type="ARBA" id="ARBA00045085"/>
    </source>
</evidence>
<evidence type="ECO:0000256" key="6">
    <source>
        <dbReference type="ARBA" id="ARBA00022679"/>
    </source>
</evidence>
<keyword evidence="17" id="KW-1185">Reference proteome</keyword>
<dbReference type="PANTHER" id="PTHR10050">
    <property type="entry name" value="DOLICHYL-PHOSPHATE-MANNOSE--PROTEIN MANNOSYLTRANSFERASE"/>
    <property type="match status" value="1"/>
</dbReference>
<dbReference type="InterPro" id="IPR003342">
    <property type="entry name" value="ArnT-like_N"/>
</dbReference>
<name>A0A1Y2BW68_9FUNG</name>
<evidence type="ECO:0000256" key="7">
    <source>
        <dbReference type="ARBA" id="ARBA00022692"/>
    </source>
</evidence>
<dbReference type="Proteomes" id="UP000193642">
    <property type="component" value="Unassembled WGS sequence"/>
</dbReference>
<dbReference type="AlphaFoldDB" id="A0A1Y2BW68"/>
<evidence type="ECO:0000313" key="16">
    <source>
        <dbReference type="EMBL" id="ORY38992.1"/>
    </source>
</evidence>
<dbReference type="GO" id="GO:0097586">
    <property type="term" value="C:dolichyl-phosphate-mannose-protein mannosyltransferase Pmt4p homodimer complex"/>
    <property type="evidence" value="ECO:0007669"/>
    <property type="project" value="EnsemblFungi"/>
</dbReference>
<feature type="transmembrane region" description="Helical" evidence="14">
    <location>
        <begin position="585"/>
        <end position="603"/>
    </location>
</feature>
<dbReference type="Pfam" id="PF02366">
    <property type="entry name" value="PMT"/>
    <property type="match status" value="1"/>
</dbReference>
<evidence type="ECO:0000256" key="10">
    <source>
        <dbReference type="ARBA" id="ARBA00022989"/>
    </source>
</evidence>
<dbReference type="Gene3D" id="2.80.10.50">
    <property type="match status" value="1"/>
</dbReference>
<evidence type="ECO:0000256" key="3">
    <source>
        <dbReference type="ARBA" id="ARBA00007222"/>
    </source>
</evidence>
<accession>A0A1Y2BW68</accession>
<dbReference type="STRING" id="329046.A0A1Y2BW68"/>
<feature type="transmembrane region" description="Helical" evidence="14">
    <location>
        <begin position="161"/>
        <end position="189"/>
    </location>
</feature>
<dbReference type="EC" id="2.4.1.109" evidence="4 14"/>
<dbReference type="CDD" id="cd23285">
    <property type="entry name" value="beta-trefoil_MIR_PMT4-like"/>
    <property type="match status" value="1"/>
</dbReference>
<keyword evidence="8" id="KW-0677">Repeat</keyword>
<dbReference type="EMBL" id="MCGO01000041">
    <property type="protein sequence ID" value="ORY38992.1"/>
    <property type="molecule type" value="Genomic_DNA"/>
</dbReference>
<gene>
    <name evidence="16" type="ORF">BCR33DRAFT_700143</name>
</gene>
<evidence type="ECO:0000256" key="5">
    <source>
        <dbReference type="ARBA" id="ARBA00022676"/>
    </source>
</evidence>
<dbReference type="InterPro" id="IPR036300">
    <property type="entry name" value="MIR_dom_sf"/>
</dbReference>
<keyword evidence="9 14" id="KW-0256">Endoplasmic reticulum</keyword>
<proteinExistence type="inferred from homology"/>
<protein>
    <recommendedName>
        <fullName evidence="4 14">Dolichyl-phosphate-mannose--protein mannosyltransferase</fullName>
        <ecNumber evidence="4 14">2.4.1.109</ecNumber>
    </recommendedName>
</protein>
<comment type="catalytic activity">
    <reaction evidence="13 14">
        <text>a di-trans,poly-cis-dolichyl beta-D-mannosyl phosphate + L-seryl-[protein] = 3-O-(alpha-D-mannosyl)-L-seryl-[protein] + a di-trans,poly-cis-dolichyl phosphate + H(+)</text>
        <dbReference type="Rhea" id="RHEA:17377"/>
        <dbReference type="Rhea" id="RHEA-COMP:9863"/>
        <dbReference type="Rhea" id="RHEA-COMP:13546"/>
        <dbReference type="Rhea" id="RHEA-COMP:19498"/>
        <dbReference type="Rhea" id="RHEA-COMP:19501"/>
        <dbReference type="ChEBI" id="CHEBI:15378"/>
        <dbReference type="ChEBI" id="CHEBI:29999"/>
        <dbReference type="ChEBI" id="CHEBI:57683"/>
        <dbReference type="ChEBI" id="CHEBI:58211"/>
        <dbReference type="ChEBI" id="CHEBI:137321"/>
        <dbReference type="EC" id="2.4.1.109"/>
    </reaction>
</comment>
<evidence type="ECO:0000256" key="2">
    <source>
        <dbReference type="ARBA" id="ARBA00004922"/>
    </source>
</evidence>
<comment type="function">
    <text evidence="14">Transfers mannose from Dol-P-mannose to Ser or Thr residues on proteins.</text>
</comment>
<feature type="transmembrane region" description="Helical" evidence="14">
    <location>
        <begin position="123"/>
        <end position="141"/>
    </location>
</feature>
<dbReference type="PROSITE" id="PS50919">
    <property type="entry name" value="MIR"/>
    <property type="match status" value="2"/>
</dbReference>
<organism evidence="16 17">
    <name type="scientific">Rhizoclosmatium globosum</name>
    <dbReference type="NCBI Taxonomy" id="329046"/>
    <lineage>
        <taxon>Eukaryota</taxon>
        <taxon>Fungi</taxon>
        <taxon>Fungi incertae sedis</taxon>
        <taxon>Chytridiomycota</taxon>
        <taxon>Chytridiomycota incertae sedis</taxon>
        <taxon>Chytridiomycetes</taxon>
        <taxon>Chytridiales</taxon>
        <taxon>Chytriomycetaceae</taxon>
        <taxon>Rhizoclosmatium</taxon>
    </lineage>
</organism>
<feature type="transmembrane region" description="Helical" evidence="14">
    <location>
        <begin position="670"/>
        <end position="690"/>
    </location>
</feature>
<evidence type="ECO:0000256" key="1">
    <source>
        <dbReference type="ARBA" id="ARBA00004477"/>
    </source>
</evidence>
<feature type="transmembrane region" description="Helical" evidence="14">
    <location>
        <begin position="76"/>
        <end position="93"/>
    </location>
</feature>
<evidence type="ECO:0000256" key="9">
    <source>
        <dbReference type="ARBA" id="ARBA00022824"/>
    </source>
</evidence>
<comment type="pathway">
    <text evidence="2 14">Protein modification; protein glycosylation.</text>
</comment>
<comment type="catalytic activity">
    <reaction evidence="12 14">
        <text>a di-trans,poly-cis-dolichyl beta-D-mannosyl phosphate + L-threonyl-[protein] = 3-O-(alpha-D-mannosyl)-L-threonyl-[protein] + a di-trans,poly-cis-dolichyl phosphate + H(+)</text>
        <dbReference type="Rhea" id="RHEA:53396"/>
        <dbReference type="Rhea" id="RHEA-COMP:11060"/>
        <dbReference type="Rhea" id="RHEA-COMP:13547"/>
        <dbReference type="Rhea" id="RHEA-COMP:19498"/>
        <dbReference type="Rhea" id="RHEA-COMP:19501"/>
        <dbReference type="ChEBI" id="CHEBI:15378"/>
        <dbReference type="ChEBI" id="CHEBI:30013"/>
        <dbReference type="ChEBI" id="CHEBI:57683"/>
        <dbReference type="ChEBI" id="CHEBI:58211"/>
        <dbReference type="ChEBI" id="CHEBI:137323"/>
        <dbReference type="EC" id="2.4.1.109"/>
    </reaction>
</comment>
<evidence type="ECO:0000256" key="8">
    <source>
        <dbReference type="ARBA" id="ARBA00022737"/>
    </source>
</evidence>
<dbReference type="SUPFAM" id="SSF82109">
    <property type="entry name" value="MIR domain"/>
    <property type="match status" value="1"/>
</dbReference>
<keyword evidence="7 14" id="KW-0812">Transmembrane</keyword>
<feature type="domain" description="MIR" evidence="15">
    <location>
        <begin position="263"/>
        <end position="323"/>
    </location>
</feature>
<evidence type="ECO:0000313" key="17">
    <source>
        <dbReference type="Proteomes" id="UP000193642"/>
    </source>
</evidence>
<feature type="transmembrane region" description="Helical" evidence="14">
    <location>
        <begin position="210"/>
        <end position="231"/>
    </location>
</feature>
<feature type="transmembrane region" description="Helical" evidence="14">
    <location>
        <begin position="547"/>
        <end position="565"/>
    </location>
</feature>
<keyword evidence="5 14" id="KW-0328">Glycosyltransferase</keyword>
<dbReference type="InterPro" id="IPR032421">
    <property type="entry name" value="PMT_4TMC"/>
</dbReference>
<keyword evidence="6 14" id="KW-0808">Transferase</keyword>
<evidence type="ECO:0000256" key="14">
    <source>
        <dbReference type="RuleBase" id="RU367007"/>
    </source>
</evidence>